<evidence type="ECO:0000313" key="3">
    <source>
        <dbReference type="EMBL" id="ONH66248.1"/>
    </source>
</evidence>
<evidence type="ECO:0000313" key="2">
    <source>
        <dbReference type="EMBL" id="CDR44375.1"/>
    </source>
</evidence>
<keyword evidence="4" id="KW-1185">Reference proteome</keyword>
<dbReference type="Pfam" id="PF01266">
    <property type="entry name" value="DAO"/>
    <property type="match status" value="1"/>
</dbReference>
<organism evidence="2">
    <name type="scientific">Cyberlindnera fabianii</name>
    <name type="common">Yeast</name>
    <name type="synonym">Hansenula fabianii</name>
    <dbReference type="NCBI Taxonomy" id="36022"/>
    <lineage>
        <taxon>Eukaryota</taxon>
        <taxon>Fungi</taxon>
        <taxon>Dikarya</taxon>
        <taxon>Ascomycota</taxon>
        <taxon>Saccharomycotina</taxon>
        <taxon>Saccharomycetes</taxon>
        <taxon>Phaffomycetales</taxon>
        <taxon>Phaffomycetaceae</taxon>
        <taxon>Cyberlindnera</taxon>
    </lineage>
</organism>
<dbReference type="AlphaFoldDB" id="A0A061B3H4"/>
<dbReference type="PANTHER" id="PTHR13847">
    <property type="entry name" value="SARCOSINE DEHYDROGENASE-RELATED"/>
    <property type="match status" value="1"/>
</dbReference>
<dbReference type="EMBL" id="MPUK01000008">
    <property type="protein sequence ID" value="ONH66248.1"/>
    <property type="molecule type" value="Genomic_DNA"/>
</dbReference>
<name>A0A061B3H4_CYBFA</name>
<dbReference type="Proteomes" id="UP000189513">
    <property type="component" value="Unassembled WGS sequence"/>
</dbReference>
<gene>
    <name evidence="3" type="ORF">BON22_3924</name>
    <name evidence="2" type="ORF">CYFA0S_14e02366g</name>
</gene>
<reference evidence="3" key="3">
    <citation type="submission" date="2017-01" db="EMBL/GenBank/DDBJ databases">
        <authorList>
            <person name="Mah S.A."/>
            <person name="Swanson W.J."/>
            <person name="Moy G.W."/>
            <person name="Vacquier V.D."/>
        </authorList>
    </citation>
    <scope>NUCLEOTIDE SEQUENCE [LARGE SCALE GENOMIC DNA]</scope>
    <source>
        <strain evidence="3">65</strain>
    </source>
</reference>
<dbReference type="InterPro" id="IPR006076">
    <property type="entry name" value="FAD-dep_OxRdtase"/>
</dbReference>
<reference evidence="4" key="2">
    <citation type="journal article" date="2017" name="Genome Announc.">
        <title>Genome sequences of Cyberlindnera fabianii 65, Pichia kudriavzevii 129, and Saccharomyces cerevisiae 131 isolated from fermented masau fruits in Zimbabwe.</title>
        <authorList>
            <person name="van Rijswijck I.M.H."/>
            <person name="Derks M.F.L."/>
            <person name="Abee T."/>
            <person name="de Ridder D."/>
            <person name="Smid E.J."/>
        </authorList>
    </citation>
    <scope>NUCLEOTIDE SEQUENCE [LARGE SCALE GENOMIC DNA]</scope>
    <source>
        <strain evidence="4">65</strain>
    </source>
</reference>
<feature type="domain" description="FAD dependent oxidoreductase" evidence="1">
    <location>
        <begin position="37"/>
        <end position="420"/>
    </location>
</feature>
<dbReference type="InterPro" id="IPR036188">
    <property type="entry name" value="FAD/NAD-bd_sf"/>
</dbReference>
<dbReference type="OrthoDB" id="429143at2759"/>
<dbReference type="PANTHER" id="PTHR13847:SF279">
    <property type="entry name" value="FAD DEPENDENT OXIDOREDUCTASE DOMAIN-CONTAINING PROTEIN-RELATED"/>
    <property type="match status" value="1"/>
</dbReference>
<dbReference type="EMBL" id="LK052899">
    <property type="protein sequence ID" value="CDR44375.1"/>
    <property type="molecule type" value="Genomic_DNA"/>
</dbReference>
<reference evidence="2" key="1">
    <citation type="journal article" date="2014" name="Genome Announc.">
        <title>Genome sequence of the yeast Cyberlindnera fabianii (Hansenula fabianii).</title>
        <authorList>
            <person name="Freel K.C."/>
            <person name="Sarilar V."/>
            <person name="Neuveglise C."/>
            <person name="Devillers H."/>
            <person name="Friedrich A."/>
            <person name="Schacherer J."/>
        </authorList>
    </citation>
    <scope>NUCLEOTIDE SEQUENCE</scope>
    <source>
        <strain evidence="2">YJS4271</strain>
    </source>
</reference>
<proteinExistence type="predicted"/>
<evidence type="ECO:0000259" key="1">
    <source>
        <dbReference type="Pfam" id="PF01266"/>
    </source>
</evidence>
<dbReference type="OMA" id="LWMDQLD"/>
<dbReference type="Gene3D" id="3.50.50.60">
    <property type="entry name" value="FAD/NAD(P)-binding domain"/>
    <property type="match status" value="1"/>
</dbReference>
<dbReference type="VEuPathDB" id="FungiDB:BON22_3924"/>
<dbReference type="GO" id="GO:0005737">
    <property type="term" value="C:cytoplasm"/>
    <property type="evidence" value="ECO:0007669"/>
    <property type="project" value="TreeGrafter"/>
</dbReference>
<sequence length="471" mass="53521">MSSNYFPVPYSTTSFWLSEKTDFSRFRSSKDIPEEIDTVIIGSGYTGAAIAHYMLKADPSAKVAIYEARDICSGATGRNGGHVKPLMHRSFEEHTKKYGEQAAAEIANTEWQHVHAIKKLTQENNIDCDFFLTRSCDVYEHPDDPRLLGDLRSYDLFMKSPYVDEIVKNDLQIHYGKEAKIISKVESTEIAFTYTAASCWPWKFVVGLLKICVNKGLQLHANTLVTNVTQRDDGKWVVKTADRGKTVCKKVVFATNAYTKSLLEEFSEVIIPQKKVACRIVPTEEDEIPHLTYTYGFLSSYRDGNYLINRADGSIVVGGHDYLMVDLEKKGEAAIDGHYDCVDDSTIKERMYEVFNKDFMGRFFTTWKNTPTKLSHSWSGILGYTNDYLPYVGELDCIGKKNAYICAGFHGHGMPRILFSAETLVGSLLEEKNSYEIKNTCPKIFKVTKERMEGGNQYYEEFMGYVNKMQN</sequence>
<dbReference type="SUPFAM" id="SSF51905">
    <property type="entry name" value="FAD/NAD(P)-binding domain"/>
    <property type="match status" value="1"/>
</dbReference>
<evidence type="ECO:0000313" key="4">
    <source>
        <dbReference type="Proteomes" id="UP000189513"/>
    </source>
</evidence>
<accession>A0A061B3H4</accession>
<dbReference type="STRING" id="36022.A0A061B3H4"/>
<protein>
    <submittedName>
        <fullName evidence="2">CYFA0S14e02366g1_1</fullName>
    </submittedName>
    <submittedName>
        <fullName evidence="3">Putative oxidoreductase OrdL</fullName>
    </submittedName>
</protein>
<dbReference type="Gene3D" id="3.30.9.10">
    <property type="entry name" value="D-Amino Acid Oxidase, subunit A, domain 2"/>
    <property type="match status" value="1"/>
</dbReference>